<evidence type="ECO:0000256" key="5">
    <source>
        <dbReference type="ARBA" id="ARBA00022737"/>
    </source>
</evidence>
<comment type="similarity">
    <text evidence="9">Belongs to the CFAP52 family.</text>
</comment>
<feature type="repeat" description="WD" evidence="13">
    <location>
        <begin position="575"/>
        <end position="616"/>
    </location>
</feature>
<evidence type="ECO:0000313" key="15">
    <source>
        <dbReference type="EnsemblMetazoa" id="AMEC001780-PA"/>
    </source>
</evidence>
<feature type="repeat" description="WD" evidence="13">
    <location>
        <begin position="447"/>
        <end position="481"/>
    </location>
</feature>
<evidence type="ECO:0000256" key="14">
    <source>
        <dbReference type="SAM" id="MobiDB-lite"/>
    </source>
</evidence>
<dbReference type="Pfam" id="PF00400">
    <property type="entry name" value="WD40"/>
    <property type="match status" value="7"/>
</dbReference>
<dbReference type="PANTHER" id="PTHR13720">
    <property type="entry name" value="WD-40 REPEAT PROTEIN"/>
    <property type="match status" value="1"/>
</dbReference>
<dbReference type="EnsemblMetazoa" id="AMEC001780-RA">
    <property type="protein sequence ID" value="AMEC001780-PA"/>
    <property type="gene ID" value="AMEC001780"/>
</dbReference>
<comment type="function">
    <text evidence="11">Microtubule inner protein (MIP) part of the dynein-decorated doublet microtubules (DMTs) in cilia axoneme. Important for proper ciliary and flagellar beating. May act in cooperation with CFAP45 and axonemal dynein subunit DNAH11. May play a role in cell growth and/or survival.</text>
</comment>
<dbReference type="PANTHER" id="PTHR13720:SF14">
    <property type="entry name" value="CILIA- AND FLAGELLA-ASSOCIATED PROTEIN 52"/>
    <property type="match status" value="1"/>
</dbReference>
<keyword evidence="7" id="KW-0969">Cilium</keyword>
<keyword evidence="3" id="KW-0963">Cytoplasm</keyword>
<dbReference type="FunFam" id="2.130.10.10:FF:001835">
    <property type="entry name" value="AGAP005915-PA-like protein"/>
    <property type="match status" value="1"/>
</dbReference>
<reference evidence="16" key="1">
    <citation type="submission" date="2014-01" db="EMBL/GenBank/DDBJ databases">
        <title>The Genome Sequence of Anopheles melas CM1001059_A (V2).</title>
        <authorList>
            <consortium name="The Broad Institute Genomics Platform"/>
            <person name="Neafsey D.E."/>
            <person name="Besansky N."/>
            <person name="Howell P."/>
            <person name="Walton C."/>
            <person name="Young S.K."/>
            <person name="Zeng Q."/>
            <person name="Gargeya S."/>
            <person name="Fitzgerald M."/>
            <person name="Haas B."/>
            <person name="Abouelleil A."/>
            <person name="Allen A.W."/>
            <person name="Alvarado L."/>
            <person name="Arachchi H.M."/>
            <person name="Berlin A.M."/>
            <person name="Chapman S.B."/>
            <person name="Gainer-Dewar J."/>
            <person name="Goldberg J."/>
            <person name="Griggs A."/>
            <person name="Gujja S."/>
            <person name="Hansen M."/>
            <person name="Howarth C."/>
            <person name="Imamovic A."/>
            <person name="Ireland A."/>
            <person name="Larimer J."/>
            <person name="McCowan C."/>
            <person name="Murphy C."/>
            <person name="Pearson M."/>
            <person name="Poon T.W."/>
            <person name="Priest M."/>
            <person name="Roberts A."/>
            <person name="Saif S."/>
            <person name="Shea T."/>
            <person name="Sisk P."/>
            <person name="Sykes S."/>
            <person name="Wortman J."/>
            <person name="Nusbaum C."/>
            <person name="Birren B."/>
        </authorList>
    </citation>
    <scope>NUCLEOTIDE SEQUENCE [LARGE SCALE GENOMIC DNA]</scope>
    <source>
        <strain evidence="16">CM1001059</strain>
    </source>
</reference>
<feature type="region of interest" description="Disordered" evidence="14">
    <location>
        <begin position="766"/>
        <end position="805"/>
    </location>
</feature>
<comment type="subunit">
    <text evidence="12">Microtubule inner protein component of sperm flagellar doublet microtubules. Interacts with BRCA2. Interacts with the CCT chaperonin complex. Interacts with HSP70. Interacts with AK8. Interacts with CFAP45. Interacts with DNAI1. Interacts with IQDC.</text>
</comment>
<dbReference type="VEuPathDB" id="VectorBase:AMEC001780"/>
<proteinExistence type="inferred from homology"/>
<comment type="subcellular location">
    <subcellularLocation>
        <location evidence="1">Cell projection</location>
        <location evidence="1">Cilium</location>
        <location evidence="1">Flagellum</location>
    </subcellularLocation>
    <subcellularLocation>
        <location evidence="2">Cytoplasm</location>
    </subcellularLocation>
</comment>
<evidence type="ECO:0000256" key="8">
    <source>
        <dbReference type="ARBA" id="ARBA00023273"/>
    </source>
</evidence>
<dbReference type="PROSITE" id="PS50294">
    <property type="entry name" value="WD_REPEATS_REGION"/>
    <property type="match status" value="3"/>
</dbReference>
<feature type="repeat" description="WD" evidence="13">
    <location>
        <begin position="617"/>
        <end position="650"/>
    </location>
</feature>
<evidence type="ECO:0000256" key="3">
    <source>
        <dbReference type="ARBA" id="ARBA00022490"/>
    </source>
</evidence>
<evidence type="ECO:0000256" key="9">
    <source>
        <dbReference type="ARBA" id="ARBA00029456"/>
    </source>
</evidence>
<dbReference type="SUPFAM" id="SSF50978">
    <property type="entry name" value="WD40 repeat-like"/>
    <property type="match status" value="1"/>
</dbReference>
<evidence type="ECO:0000256" key="4">
    <source>
        <dbReference type="ARBA" id="ARBA00022574"/>
    </source>
</evidence>
<dbReference type="STRING" id="34690.A0A182TG91"/>
<evidence type="ECO:0000256" key="7">
    <source>
        <dbReference type="ARBA" id="ARBA00023069"/>
    </source>
</evidence>
<keyword evidence="8" id="KW-0966">Cell projection</keyword>
<feature type="repeat" description="WD" evidence="13">
    <location>
        <begin position="491"/>
        <end position="524"/>
    </location>
</feature>
<dbReference type="SUPFAM" id="SSF50998">
    <property type="entry name" value="Quinoprotein alcohol dehydrogenase-like"/>
    <property type="match status" value="1"/>
</dbReference>
<evidence type="ECO:0000256" key="13">
    <source>
        <dbReference type="PROSITE-ProRule" id="PRU00221"/>
    </source>
</evidence>
<evidence type="ECO:0000256" key="11">
    <source>
        <dbReference type="ARBA" id="ARBA00046056"/>
    </source>
</evidence>
<feature type="compositionally biased region" description="Basic and acidic residues" evidence="14">
    <location>
        <begin position="660"/>
        <end position="670"/>
    </location>
</feature>
<dbReference type="PROSITE" id="PS00678">
    <property type="entry name" value="WD_REPEATS_1"/>
    <property type="match status" value="1"/>
</dbReference>
<accession>A0A182TG91</accession>
<keyword evidence="4 13" id="KW-0853">WD repeat</keyword>
<feature type="region of interest" description="Disordered" evidence="14">
    <location>
        <begin position="660"/>
        <end position="746"/>
    </location>
</feature>
<name>A0A182TG91_9DIPT</name>
<protein>
    <recommendedName>
        <fullName evidence="10">Cilia- and flagella-associated protein 52</fullName>
    </recommendedName>
</protein>
<dbReference type="InterPro" id="IPR019775">
    <property type="entry name" value="WD40_repeat_CS"/>
</dbReference>
<dbReference type="InterPro" id="IPR015943">
    <property type="entry name" value="WD40/YVTN_repeat-like_dom_sf"/>
</dbReference>
<dbReference type="GO" id="GO:0031514">
    <property type="term" value="C:motile cilium"/>
    <property type="evidence" value="ECO:0007669"/>
    <property type="project" value="UniProtKB-SubCell"/>
</dbReference>
<evidence type="ECO:0000256" key="10">
    <source>
        <dbReference type="ARBA" id="ARBA00029552"/>
    </source>
</evidence>
<keyword evidence="5" id="KW-0677">Repeat</keyword>
<reference evidence="15" key="2">
    <citation type="submission" date="2020-05" db="UniProtKB">
        <authorList>
            <consortium name="EnsemblMetazoa"/>
        </authorList>
    </citation>
    <scope>IDENTIFICATION</scope>
    <source>
        <strain evidence="15">CM1001059</strain>
    </source>
</reference>
<dbReference type="InterPro" id="IPR011047">
    <property type="entry name" value="Quinoprotein_ADH-like_sf"/>
</dbReference>
<dbReference type="Proteomes" id="UP000075902">
    <property type="component" value="Unassembled WGS sequence"/>
</dbReference>
<dbReference type="SMART" id="SM00320">
    <property type="entry name" value="WD40"/>
    <property type="match status" value="11"/>
</dbReference>
<dbReference type="FunFam" id="2.130.10.10:FF:000568">
    <property type="entry name" value="Cilia-and flagella-associated protein 52"/>
    <property type="match status" value="1"/>
</dbReference>
<dbReference type="InterPro" id="IPR001680">
    <property type="entry name" value="WD40_rpt"/>
</dbReference>
<dbReference type="PROSITE" id="PS50082">
    <property type="entry name" value="WD_REPEATS_2"/>
    <property type="match status" value="5"/>
</dbReference>
<sequence length="1122" mass="122860">MSIEEPTEMMTLEPSAIIGFDGHVVCGLRVHPDQRHLVFPLGNEISIYECATNKQSFLRGHTNTISTLDISTSGRMVASGQSNHMGFRAFVIVWDWETRKEISRHELHRVRVQSLCFSSNDQFLVSLGGKDCGSIIVWDIEQRTAICGTIATKETTGEATKVASLNKRFTTFVSGGDQNLRVWNIDRERKRLTVQDVAVGKLRREFTGMRISPNDDTLYVGTMSGDIVKINLNCNPNPSDPSQDKMPVLLGCFGKHNAKKPPGKDCEKYHYGVRDLLLLPDGKLIIGAGDGTIDMVQERNGNFKNYRGPTWPELKSLQSTKIDGVITSLQIRNGKTLLIGTNGCEIYSLELANFSSSLRLLKTCHTNAVYDIAFPYNFSLVFATASHESIRIWSTSKMQELLRIVVPNFASSSIVFSRDGKSIISAWNDGVIRAFTPLSGKLIYAIPNAHNKGCSSVAVTSNGKIVVSGGIEGQVRVWKIDPYVQSLIGVLKEHYGPIESVHINNYDTEVVSASRDGSCVIWDLIRLTRKHVIFAHTQFIAAQYFPTGVQILTAGSDKLIGYWEAYDGSLVREVEGSKSGPINAIDMNMMGEYFVSAGTDQIVRLWNYQLGVEVAVGIGHASAITSARYSPNGKFLVTGSSDGGIFVWKVPEKFHIKIPDDILKPSKDEEQSTASKAPSKPPTPSTSATKLAKSLSSQAVIGRDGSRKAPLVTSDSRVGTFLGGLRNNNNEDIRVHASGRSTRSSQIAECPAIDPNAQPTIDPCVDTASLADGDQQEQWETRSQHSAGSQNRLSEQSPFVQREGEAAVGRAVDQDGGHVDVVAFGQSQPVPRVDVAVHVQHVRGGRIERTVVGVGPVDGPRKRFRPEPGTVHVDALAHEELHRKAVAKHGAGIVGRLIESKLVARLVRPLSGWGSEKTIKIEDNRKKRRKDTLHLPPLAWDDPQEVLRISSIDLSYTKSRQVVLLCFSSIRFTSASRETGAPIVWFIITSHTSSIVTVACGLLSLLYCTTPAKLLAIASNRLAMSSGFSIDRSTGSHSWNFSFSVRCPIMCLSSVSTCWKALLTALTQSADSGPLELIAPCTRDGYFSRSQAASEPGYEPPKAIHRCRCGSSWYLSFMATMK</sequence>
<feature type="repeat" description="WD" evidence="13">
    <location>
        <begin position="362"/>
        <end position="403"/>
    </location>
</feature>
<dbReference type="Gene3D" id="2.130.10.10">
    <property type="entry name" value="YVTN repeat-like/Quinoprotein amine dehydrogenase"/>
    <property type="match status" value="3"/>
</dbReference>
<evidence type="ECO:0000256" key="6">
    <source>
        <dbReference type="ARBA" id="ARBA00022846"/>
    </source>
</evidence>
<dbReference type="CDD" id="cd00200">
    <property type="entry name" value="WD40"/>
    <property type="match status" value="1"/>
</dbReference>
<evidence type="ECO:0000256" key="12">
    <source>
        <dbReference type="ARBA" id="ARBA00047117"/>
    </source>
</evidence>
<keyword evidence="6" id="KW-0282">Flagellum</keyword>
<keyword evidence="16" id="KW-1185">Reference proteome</keyword>
<evidence type="ECO:0000313" key="16">
    <source>
        <dbReference type="Proteomes" id="UP000075902"/>
    </source>
</evidence>
<feature type="compositionally biased region" description="Polar residues" evidence="14">
    <location>
        <begin position="784"/>
        <end position="799"/>
    </location>
</feature>
<dbReference type="GO" id="GO:0005930">
    <property type="term" value="C:axoneme"/>
    <property type="evidence" value="ECO:0007669"/>
    <property type="project" value="UniProtKB-ARBA"/>
</dbReference>
<organism evidence="15 16">
    <name type="scientific">Anopheles melas</name>
    <dbReference type="NCBI Taxonomy" id="34690"/>
    <lineage>
        <taxon>Eukaryota</taxon>
        <taxon>Metazoa</taxon>
        <taxon>Ecdysozoa</taxon>
        <taxon>Arthropoda</taxon>
        <taxon>Hexapoda</taxon>
        <taxon>Insecta</taxon>
        <taxon>Pterygota</taxon>
        <taxon>Neoptera</taxon>
        <taxon>Endopterygota</taxon>
        <taxon>Diptera</taxon>
        <taxon>Nematocera</taxon>
        <taxon>Culicoidea</taxon>
        <taxon>Culicidae</taxon>
        <taxon>Anophelinae</taxon>
        <taxon>Anopheles</taxon>
    </lineage>
</organism>
<dbReference type="InterPro" id="IPR036322">
    <property type="entry name" value="WD40_repeat_dom_sf"/>
</dbReference>
<evidence type="ECO:0000256" key="1">
    <source>
        <dbReference type="ARBA" id="ARBA00004230"/>
    </source>
</evidence>
<dbReference type="AlphaFoldDB" id="A0A182TG91"/>
<dbReference type="InterPro" id="IPR050630">
    <property type="entry name" value="WD_repeat_EMAP"/>
</dbReference>
<evidence type="ECO:0000256" key="2">
    <source>
        <dbReference type="ARBA" id="ARBA00004496"/>
    </source>
</evidence>